<gene>
    <name evidence="2" type="ORF">CRYO30217_01568</name>
</gene>
<dbReference type="KEGG" id="ptan:CRYO30217_01568"/>
<dbReference type="Proteomes" id="UP000683507">
    <property type="component" value="Chromosome"/>
</dbReference>
<keyword evidence="1" id="KW-1133">Transmembrane helix</keyword>
<organism evidence="2 3">
    <name type="scientific">Parvicella tangerina</name>
    <dbReference type="NCBI Taxonomy" id="2829795"/>
    <lineage>
        <taxon>Bacteria</taxon>
        <taxon>Pseudomonadati</taxon>
        <taxon>Bacteroidota</taxon>
        <taxon>Flavobacteriia</taxon>
        <taxon>Flavobacteriales</taxon>
        <taxon>Parvicellaceae</taxon>
        <taxon>Parvicella</taxon>
    </lineage>
</organism>
<feature type="transmembrane region" description="Helical" evidence="1">
    <location>
        <begin position="102"/>
        <end position="121"/>
    </location>
</feature>
<name>A0A916JMM0_9FLAO</name>
<keyword evidence="1" id="KW-0812">Transmembrane</keyword>
<dbReference type="RefSeq" id="WP_258541770.1">
    <property type="nucleotide sequence ID" value="NZ_OU015584.1"/>
</dbReference>
<sequence>MMDKYDNLDKLIQLKEKGTITEAEFEIEKQKILSSEQTAKSQSINMDTSAPQTKKANGYGIVGFVLSIIGGFSWYFTLPVAGVALIFSLVGVMRSKQEYKMGLSIAGLVLSLLLILIWIVWYDIIVPHYDKPTGWF</sequence>
<evidence type="ECO:0008006" key="4">
    <source>
        <dbReference type="Google" id="ProtNLM"/>
    </source>
</evidence>
<accession>A0A916JMM0</accession>
<keyword evidence="1" id="KW-0472">Membrane</keyword>
<evidence type="ECO:0000313" key="3">
    <source>
        <dbReference type="Proteomes" id="UP000683507"/>
    </source>
</evidence>
<dbReference type="AlphaFoldDB" id="A0A916JMM0"/>
<protein>
    <recommendedName>
        <fullName evidence="4">SHOCT domain-containing protein</fullName>
    </recommendedName>
</protein>
<feature type="transmembrane region" description="Helical" evidence="1">
    <location>
        <begin position="61"/>
        <end position="90"/>
    </location>
</feature>
<keyword evidence="3" id="KW-1185">Reference proteome</keyword>
<evidence type="ECO:0000256" key="1">
    <source>
        <dbReference type="SAM" id="Phobius"/>
    </source>
</evidence>
<proteinExistence type="predicted"/>
<dbReference type="EMBL" id="OU015584">
    <property type="protein sequence ID" value="CAG5081227.1"/>
    <property type="molecule type" value="Genomic_DNA"/>
</dbReference>
<evidence type="ECO:0000313" key="2">
    <source>
        <dbReference type="EMBL" id="CAG5081227.1"/>
    </source>
</evidence>
<reference evidence="2" key="1">
    <citation type="submission" date="2021-04" db="EMBL/GenBank/DDBJ databases">
        <authorList>
            <person name="Rodrigo-Torres L."/>
            <person name="Arahal R. D."/>
            <person name="Lucena T."/>
        </authorList>
    </citation>
    <scope>NUCLEOTIDE SEQUENCE</scope>
    <source>
        <strain evidence="2">AS29M-1</strain>
    </source>
</reference>